<dbReference type="OrthoDB" id="5516677at2"/>
<dbReference type="AlphaFoldDB" id="Q1JZP7"/>
<dbReference type="SUPFAM" id="SSF160214">
    <property type="entry name" value="FlaG-like"/>
    <property type="match status" value="1"/>
</dbReference>
<feature type="compositionally biased region" description="Polar residues" evidence="1">
    <location>
        <begin position="10"/>
        <end position="19"/>
    </location>
</feature>
<proteinExistence type="predicted"/>
<keyword evidence="2" id="KW-0282">Flagellum</keyword>
<dbReference type="Pfam" id="PF03646">
    <property type="entry name" value="FlaG"/>
    <property type="match status" value="1"/>
</dbReference>
<dbReference type="RefSeq" id="WP_006000358.1">
    <property type="nucleotide sequence ID" value="NZ_AAEW02000008.1"/>
</dbReference>
<sequence length="119" mass="13064">MEIQAVGLTSVAQQSVPNKSSEDIEMSRKAKDYEAASEQASAAEANKVQPEELLNQIKSLTEDGVYSVRFENDDDANQLVVKVVDSKTDEVIRQVPAEEVLSLSVRLEELRGNIVNTEG</sequence>
<keyword evidence="2" id="KW-0969">Cilium</keyword>
<evidence type="ECO:0000256" key="1">
    <source>
        <dbReference type="SAM" id="MobiDB-lite"/>
    </source>
</evidence>
<reference evidence="2" key="2">
    <citation type="submission" date="2006-05" db="EMBL/GenBank/DDBJ databases">
        <title>Sequencing of the draft genome and assembly of Desulfuromonas acetoxidans DSM 684.</title>
        <authorList>
            <consortium name="US DOE Joint Genome Institute (JGI-PGF)"/>
            <person name="Copeland A."/>
            <person name="Lucas S."/>
            <person name="Lapidus A."/>
            <person name="Barry K."/>
            <person name="Detter J.C."/>
            <person name="Glavina del Rio T."/>
            <person name="Hammon N."/>
            <person name="Israni S."/>
            <person name="Dalin E."/>
            <person name="Tice H."/>
            <person name="Bruce D."/>
            <person name="Pitluck S."/>
            <person name="Richardson P."/>
        </authorList>
    </citation>
    <scope>NUCLEOTIDE SEQUENCE [LARGE SCALE GENOMIC DNA]</scope>
    <source>
        <strain evidence="2">DSM 684</strain>
    </source>
</reference>
<reference evidence="2" key="1">
    <citation type="submission" date="2006-05" db="EMBL/GenBank/DDBJ databases">
        <title>Annotation of the draft genome assembly of Desulfuromonas acetoxidans DSM 684.</title>
        <authorList>
            <consortium name="US DOE Joint Genome Institute (JGI-ORNL)"/>
            <person name="Larimer F."/>
            <person name="Land M."/>
            <person name="Hauser L."/>
        </authorList>
    </citation>
    <scope>NUCLEOTIDE SEQUENCE [LARGE SCALE GENOMIC DNA]</scope>
    <source>
        <strain evidence="2">DSM 684</strain>
    </source>
</reference>
<evidence type="ECO:0000313" key="3">
    <source>
        <dbReference type="Proteomes" id="UP000005695"/>
    </source>
</evidence>
<protein>
    <submittedName>
        <fullName evidence="2">Flagellar protein FlaG protein</fullName>
    </submittedName>
</protein>
<evidence type="ECO:0000313" key="2">
    <source>
        <dbReference type="EMBL" id="EAT15845.1"/>
    </source>
</evidence>
<name>Q1JZP7_DESA6</name>
<feature type="compositionally biased region" description="Basic and acidic residues" evidence="1">
    <location>
        <begin position="20"/>
        <end position="34"/>
    </location>
</feature>
<keyword evidence="3" id="KW-1185">Reference proteome</keyword>
<dbReference type="Proteomes" id="UP000005695">
    <property type="component" value="Unassembled WGS sequence"/>
</dbReference>
<dbReference type="PANTHER" id="PTHR37166:SF1">
    <property type="entry name" value="PROTEIN FLAG"/>
    <property type="match status" value="1"/>
</dbReference>
<comment type="caution">
    <text evidence="2">The sequence shown here is derived from an EMBL/GenBank/DDBJ whole genome shotgun (WGS) entry which is preliminary data.</text>
</comment>
<accession>Q1JZP7</accession>
<dbReference type="InterPro" id="IPR035924">
    <property type="entry name" value="FlaG-like_sf"/>
</dbReference>
<dbReference type="Gene3D" id="3.30.160.170">
    <property type="entry name" value="FlaG-like"/>
    <property type="match status" value="1"/>
</dbReference>
<organism evidence="2 3">
    <name type="scientific">Desulfuromonas acetoxidans (strain DSM 684 / 11070)</name>
    <dbReference type="NCBI Taxonomy" id="281689"/>
    <lineage>
        <taxon>Bacteria</taxon>
        <taxon>Pseudomonadati</taxon>
        <taxon>Thermodesulfobacteriota</taxon>
        <taxon>Desulfuromonadia</taxon>
        <taxon>Desulfuromonadales</taxon>
        <taxon>Desulfuromonadaceae</taxon>
        <taxon>Desulfuromonas</taxon>
    </lineage>
</organism>
<feature type="region of interest" description="Disordered" evidence="1">
    <location>
        <begin position="1"/>
        <end position="48"/>
    </location>
</feature>
<feature type="compositionally biased region" description="Low complexity" evidence="1">
    <location>
        <begin position="36"/>
        <end position="45"/>
    </location>
</feature>
<dbReference type="EMBL" id="AAEW02000008">
    <property type="protein sequence ID" value="EAT15845.1"/>
    <property type="molecule type" value="Genomic_DNA"/>
</dbReference>
<keyword evidence="2" id="KW-0966">Cell projection</keyword>
<dbReference type="InterPro" id="IPR005186">
    <property type="entry name" value="FlaG"/>
</dbReference>
<gene>
    <name evidence="2" type="ORF">Dace_2545</name>
</gene>
<dbReference type="PANTHER" id="PTHR37166">
    <property type="entry name" value="PROTEIN FLAG"/>
    <property type="match status" value="1"/>
</dbReference>